<evidence type="ECO:0000313" key="7">
    <source>
        <dbReference type="EMBL" id="QGX97222.1"/>
    </source>
</evidence>
<keyword evidence="5" id="KW-0472">Membrane</keyword>
<dbReference type="KEGG" id="rom:EI983_02590"/>
<dbReference type="InterPro" id="IPR045063">
    <property type="entry name" value="Dynamin_N"/>
</dbReference>
<dbReference type="RefSeq" id="WP_157705728.1">
    <property type="nucleotide sequence ID" value="NZ_CP034348.1"/>
</dbReference>
<evidence type="ECO:0000313" key="8">
    <source>
        <dbReference type="Proteomes" id="UP000428330"/>
    </source>
</evidence>
<dbReference type="PANTHER" id="PTHR10465:SF0">
    <property type="entry name" value="SARCALUMENIN"/>
    <property type="match status" value="1"/>
</dbReference>
<sequence length="687" mass="76916">MNVEVKFDPATEIRSSSGPSRLRAGMETLAAFASDAQELELALKQLEQITGSDSRKSLRRLQKELTSFEPSVTVLGQVKAGKTALINAMAGWADLLPSDVNPWTSVVTSLHLTPAEERAETGAKFQFMTEDEWDRLTTKGGRLGELADRAGAESELTKIHEQISAMREKSRKKLGRHFELLMGQEHEYSYFDKNLLERYICLGDDFDVDSPNPAIDEQGRFADITRSAELYLNCQTVPYRMCIRDTPGVNDTFMMREMVTIKAVRDSRICVVVLSAAQALTSVDMALIRMITNLKSREVIIFVNRIDELSNPESQMVEIEASIRETLKTHNGPENAEIIFGSAYWANKVLTGEIDGMHETSADALLSLTKAVLGSTLIEEPAEELIWEMSGLPRLMRALSEQTVASLGQPVLKKIAASAVAIATSQKAVRSAIVQGDNFTSDISMHEIRSAFDEVQRSSLGMLEESLSELFAHYHDRADRAHATFIERATHSLLGHLENRGEEHVWEYDPAGLRILLRSAYSSMGNKARKTAEDIYDKALGDVAMLLYRGFGPAVEGIEIAAPDVPQIPSPVALGQTIALDFNDKWWSMWWRRTRGYKAFAKQFRKLISAETEDFMTQMKDVQTADIRKALSVELEHFLQEQGAILNDLISGQHRKSGAQELFNTTDHARHSQRLDDVLDTLRRYAR</sequence>
<dbReference type="InterPro" id="IPR027094">
    <property type="entry name" value="Mitofusin_fam"/>
</dbReference>
<evidence type="ECO:0000256" key="2">
    <source>
        <dbReference type="ARBA" id="ARBA00022741"/>
    </source>
</evidence>
<dbReference type="GO" id="GO:0005525">
    <property type="term" value="F:GTP binding"/>
    <property type="evidence" value="ECO:0007669"/>
    <property type="project" value="UniProtKB-KW"/>
</dbReference>
<accession>A0A6I6ILP5</accession>
<organism evidence="7 8">
    <name type="scientific">Roseovarius faecimaris</name>
    <dbReference type="NCBI Taxonomy" id="2494550"/>
    <lineage>
        <taxon>Bacteria</taxon>
        <taxon>Pseudomonadati</taxon>
        <taxon>Pseudomonadota</taxon>
        <taxon>Alphaproteobacteria</taxon>
        <taxon>Rhodobacterales</taxon>
        <taxon>Roseobacteraceae</taxon>
        <taxon>Roseovarius</taxon>
    </lineage>
</organism>
<feature type="domain" description="Dynamin N-terminal" evidence="6">
    <location>
        <begin position="72"/>
        <end position="304"/>
    </location>
</feature>
<evidence type="ECO:0000256" key="3">
    <source>
        <dbReference type="ARBA" id="ARBA00022801"/>
    </source>
</evidence>
<proteinExistence type="predicted"/>
<dbReference type="Gene3D" id="3.40.50.300">
    <property type="entry name" value="P-loop containing nucleotide triphosphate hydrolases"/>
    <property type="match status" value="1"/>
</dbReference>
<dbReference type="AlphaFoldDB" id="A0A6I6ILP5"/>
<keyword evidence="2" id="KW-0547">Nucleotide-binding</keyword>
<evidence type="ECO:0000256" key="4">
    <source>
        <dbReference type="ARBA" id="ARBA00023134"/>
    </source>
</evidence>
<dbReference type="OrthoDB" id="7927795at2"/>
<dbReference type="InterPro" id="IPR027417">
    <property type="entry name" value="P-loop_NTPase"/>
</dbReference>
<comment type="subcellular location">
    <subcellularLocation>
        <location evidence="1">Membrane</location>
    </subcellularLocation>
</comment>
<keyword evidence="4" id="KW-0342">GTP-binding</keyword>
<gene>
    <name evidence="7" type="ORF">EI983_02590</name>
</gene>
<evidence type="ECO:0000256" key="1">
    <source>
        <dbReference type="ARBA" id="ARBA00004370"/>
    </source>
</evidence>
<protein>
    <recommendedName>
        <fullName evidence="6">Dynamin N-terminal domain-containing protein</fullName>
    </recommendedName>
</protein>
<dbReference type="SUPFAM" id="SSF52540">
    <property type="entry name" value="P-loop containing nucleoside triphosphate hydrolases"/>
    <property type="match status" value="1"/>
</dbReference>
<dbReference type="GO" id="GO:0003924">
    <property type="term" value="F:GTPase activity"/>
    <property type="evidence" value="ECO:0007669"/>
    <property type="project" value="InterPro"/>
</dbReference>
<dbReference type="Pfam" id="PF00350">
    <property type="entry name" value="Dynamin_N"/>
    <property type="match status" value="1"/>
</dbReference>
<name>A0A6I6ILP5_9RHOB</name>
<evidence type="ECO:0000259" key="6">
    <source>
        <dbReference type="Pfam" id="PF00350"/>
    </source>
</evidence>
<dbReference type="GO" id="GO:0016020">
    <property type="term" value="C:membrane"/>
    <property type="evidence" value="ECO:0007669"/>
    <property type="project" value="UniProtKB-SubCell"/>
</dbReference>
<keyword evidence="3" id="KW-0378">Hydrolase</keyword>
<dbReference type="Proteomes" id="UP000428330">
    <property type="component" value="Chromosome"/>
</dbReference>
<evidence type="ECO:0000256" key="5">
    <source>
        <dbReference type="ARBA" id="ARBA00023136"/>
    </source>
</evidence>
<dbReference type="PANTHER" id="PTHR10465">
    <property type="entry name" value="TRANSMEMBRANE GTPASE FZO1"/>
    <property type="match status" value="1"/>
</dbReference>
<keyword evidence="8" id="KW-1185">Reference proteome</keyword>
<dbReference type="EMBL" id="CP034348">
    <property type="protein sequence ID" value="QGX97222.1"/>
    <property type="molecule type" value="Genomic_DNA"/>
</dbReference>
<reference evidence="8" key="1">
    <citation type="submission" date="2018-12" db="EMBL/GenBank/DDBJ databases">
        <title>Complete genome sequence of Roseovarius sp. MME-070.</title>
        <authorList>
            <person name="Nam Y.-D."/>
            <person name="Kang J."/>
            <person name="Chung W.-H."/>
            <person name="Park Y.S."/>
        </authorList>
    </citation>
    <scope>NUCLEOTIDE SEQUENCE [LARGE SCALE GENOMIC DNA]</scope>
    <source>
        <strain evidence="8">MME-070</strain>
    </source>
</reference>